<dbReference type="InterPro" id="IPR023896">
    <property type="entry name" value="LTA_DltD"/>
</dbReference>
<proteinExistence type="predicted"/>
<dbReference type="PANTHER" id="PTHR40039:SF1">
    <property type="entry name" value="PROTEIN DLTD"/>
    <property type="match status" value="1"/>
</dbReference>
<evidence type="ECO:0000313" key="2">
    <source>
        <dbReference type="EMBL" id="CEJ07486.1"/>
    </source>
</evidence>
<dbReference type="SUPFAM" id="SSF52266">
    <property type="entry name" value="SGNH hydrolase"/>
    <property type="match status" value="1"/>
</dbReference>
<dbReference type="Gene3D" id="3.40.50.1110">
    <property type="entry name" value="SGNH hydrolase"/>
    <property type="match status" value="1"/>
</dbReference>
<dbReference type="EMBL" id="LR746496">
    <property type="protein sequence ID" value="CAA7602296.1"/>
    <property type="molecule type" value="Genomic_DNA"/>
</dbReference>
<dbReference type="RefSeq" id="WP_240985688.1">
    <property type="nucleotide sequence ID" value="NZ_CDGJ01000058.1"/>
</dbReference>
<gene>
    <name evidence="2" type="ORF">DEACI_1952</name>
    <name evidence="1" type="ORF">DEACI_2970</name>
</gene>
<name>A0A8S0XCD1_9FIRM</name>
<dbReference type="AlphaFoldDB" id="A0A8S0XCD1"/>
<organism evidence="1">
    <name type="scientific">Acididesulfobacillus acetoxydans</name>
    <dbReference type="NCBI Taxonomy" id="1561005"/>
    <lineage>
        <taxon>Bacteria</taxon>
        <taxon>Bacillati</taxon>
        <taxon>Bacillota</taxon>
        <taxon>Clostridia</taxon>
        <taxon>Eubacteriales</taxon>
        <taxon>Peptococcaceae</taxon>
        <taxon>Acididesulfobacillus</taxon>
    </lineage>
</organism>
<keyword evidence="3" id="KW-1185">Reference proteome</keyword>
<dbReference type="InterPro" id="IPR006998">
    <property type="entry name" value="DltD"/>
</dbReference>
<reference evidence="1" key="2">
    <citation type="submission" date="2020-01" db="EMBL/GenBank/DDBJ databases">
        <authorList>
            <person name="Hornung B."/>
        </authorList>
    </citation>
    <scope>NUCLEOTIDE SEQUENCE</scope>
    <source>
        <strain evidence="1">PacBioINE</strain>
    </source>
</reference>
<dbReference type="NCBIfam" id="TIGR04092">
    <property type="entry name" value="LTA_DltD"/>
    <property type="match status" value="1"/>
</dbReference>
<dbReference type="Proteomes" id="UP001071230">
    <property type="component" value="Unassembled WGS sequence"/>
</dbReference>
<evidence type="ECO:0000313" key="3">
    <source>
        <dbReference type="Proteomes" id="UP001071230"/>
    </source>
</evidence>
<dbReference type="GO" id="GO:0016787">
    <property type="term" value="F:hydrolase activity"/>
    <property type="evidence" value="ECO:0007669"/>
    <property type="project" value="UniProtKB-KW"/>
</dbReference>
<dbReference type="Pfam" id="PF04914">
    <property type="entry name" value="DltD"/>
    <property type="match status" value="1"/>
</dbReference>
<sequence length="401" mass="45335">MIRRRLAPLGLALGLFFLTILAVGPLTRWWVSRSLKPGMIETASENLIPSLFQGTLLQSIALKDPAIVPMYGSSEFNHGGPYNPTKLFAGRPTGWTPYLVGHAGSLDLIQALYAGAQDLKGKKIVLSLSAQWFHPGGIAQNTFAANFSVLQAYQMLFNPALTVQTKEALAQRLIQFNEVKHSYPVLEGLLKYYDRPDPISRLMEALYWPAARVELASLEIQDASKTLQVLHHLPAKEIAKNAQDPSWKTLPPWSQMLKKATADVAKVETNNPFGINNNFFKGKVKNLQKFKNSARKGRFYPSPEYADLNLLMRVLKNEGADPVFLIQPVNGPWYDFTGFPKWQRQKYDEQVRALAHRYGFALADFTNHAYDKYFMDDPSHPSEKGWVEFNEALDRFVHQKP</sequence>
<dbReference type="PANTHER" id="PTHR40039">
    <property type="entry name" value="PROTEIN DLTD"/>
    <property type="match status" value="1"/>
</dbReference>
<protein>
    <submittedName>
        <fullName evidence="2">Protein DltD</fullName>
    </submittedName>
    <submittedName>
        <fullName evidence="1">SGNH hydrolase-type esterase domain protein</fullName>
    </submittedName>
</protein>
<dbReference type="InterPro" id="IPR036514">
    <property type="entry name" value="SGNH_hydro_sf"/>
</dbReference>
<dbReference type="EMBL" id="CDGJ01000058">
    <property type="protein sequence ID" value="CEJ07486.1"/>
    <property type="molecule type" value="Genomic_DNA"/>
</dbReference>
<accession>A0A8S0XCD1</accession>
<evidence type="ECO:0000313" key="1">
    <source>
        <dbReference type="EMBL" id="CAA7602296.1"/>
    </source>
</evidence>
<dbReference type="Proteomes" id="UP000836597">
    <property type="component" value="Chromosome"/>
</dbReference>
<keyword evidence="1" id="KW-0378">Hydrolase</keyword>
<reference evidence="2" key="1">
    <citation type="submission" date="2014-11" db="EMBL/GenBank/DDBJ databases">
        <authorList>
            <person name="Hornung B.V."/>
        </authorList>
    </citation>
    <scope>NUCLEOTIDE SEQUENCE</scope>
    <source>
        <strain evidence="2">INE</strain>
    </source>
</reference>
<dbReference type="KEGG" id="aacx:DEACI_2970"/>